<accession>A0A8H3FYU0</accession>
<evidence type="ECO:0000256" key="5">
    <source>
        <dbReference type="SAM" id="Phobius"/>
    </source>
</evidence>
<keyword evidence="3 5" id="KW-1133">Transmembrane helix</keyword>
<evidence type="ECO:0000256" key="3">
    <source>
        <dbReference type="ARBA" id="ARBA00022989"/>
    </source>
</evidence>
<reference evidence="7" key="1">
    <citation type="submission" date="2021-03" db="EMBL/GenBank/DDBJ databases">
        <authorList>
            <person name="Tagirdzhanova G."/>
        </authorList>
    </citation>
    <scope>NUCLEOTIDE SEQUENCE</scope>
</reference>
<dbReference type="PANTHER" id="PTHR37451:SF1">
    <property type="entry name" value="MARVEL DOMAIN-CONTAINING PROTEIN"/>
    <property type="match status" value="1"/>
</dbReference>
<evidence type="ECO:0000256" key="1">
    <source>
        <dbReference type="ARBA" id="ARBA00004141"/>
    </source>
</evidence>
<evidence type="ECO:0000256" key="4">
    <source>
        <dbReference type="ARBA" id="ARBA00023136"/>
    </source>
</evidence>
<proteinExistence type="predicted"/>
<evidence type="ECO:0000259" key="6">
    <source>
        <dbReference type="Pfam" id="PF01284"/>
    </source>
</evidence>
<evidence type="ECO:0000313" key="7">
    <source>
        <dbReference type="EMBL" id="CAF9933498.1"/>
    </source>
</evidence>
<dbReference type="PANTHER" id="PTHR37451">
    <property type="entry name" value="MARVEL DOMAIN"/>
    <property type="match status" value="1"/>
</dbReference>
<evidence type="ECO:0000313" key="8">
    <source>
        <dbReference type="Proteomes" id="UP000664521"/>
    </source>
</evidence>
<dbReference type="Pfam" id="PF01284">
    <property type="entry name" value="MARVEL"/>
    <property type="match status" value="1"/>
</dbReference>
<dbReference type="AlphaFoldDB" id="A0A8H3FYU0"/>
<dbReference type="Proteomes" id="UP000664521">
    <property type="component" value="Unassembled WGS sequence"/>
</dbReference>
<feature type="transmembrane region" description="Helical" evidence="5">
    <location>
        <begin position="112"/>
        <end position="138"/>
    </location>
</feature>
<feature type="transmembrane region" description="Helical" evidence="5">
    <location>
        <begin position="6"/>
        <end position="25"/>
    </location>
</feature>
<keyword evidence="2 5" id="KW-0812">Transmembrane</keyword>
<gene>
    <name evidence="7" type="ORF">HETSPECPRED_008666</name>
</gene>
<keyword evidence="4 5" id="KW-0472">Membrane</keyword>
<feature type="transmembrane region" description="Helical" evidence="5">
    <location>
        <begin position="77"/>
        <end position="100"/>
    </location>
</feature>
<keyword evidence="8" id="KW-1185">Reference proteome</keyword>
<evidence type="ECO:0000256" key="2">
    <source>
        <dbReference type="ARBA" id="ARBA00022692"/>
    </source>
</evidence>
<dbReference type="GO" id="GO:0016020">
    <property type="term" value="C:membrane"/>
    <property type="evidence" value="ECO:0007669"/>
    <property type="project" value="UniProtKB-SubCell"/>
</dbReference>
<organism evidence="7 8">
    <name type="scientific">Heterodermia speciosa</name>
    <dbReference type="NCBI Taxonomy" id="116794"/>
    <lineage>
        <taxon>Eukaryota</taxon>
        <taxon>Fungi</taxon>
        <taxon>Dikarya</taxon>
        <taxon>Ascomycota</taxon>
        <taxon>Pezizomycotina</taxon>
        <taxon>Lecanoromycetes</taxon>
        <taxon>OSLEUM clade</taxon>
        <taxon>Lecanoromycetidae</taxon>
        <taxon>Caliciales</taxon>
        <taxon>Physciaceae</taxon>
        <taxon>Heterodermia</taxon>
    </lineage>
</organism>
<feature type="transmembrane region" description="Helical" evidence="5">
    <location>
        <begin position="46"/>
        <end position="65"/>
    </location>
</feature>
<dbReference type="EMBL" id="CAJPDS010000068">
    <property type="protein sequence ID" value="CAF9933498.1"/>
    <property type="molecule type" value="Genomic_DNA"/>
</dbReference>
<comment type="subcellular location">
    <subcellularLocation>
        <location evidence="1">Membrane</location>
        <topology evidence="1">Multi-pass membrane protein</topology>
    </subcellularLocation>
</comment>
<feature type="domain" description="MARVEL" evidence="6">
    <location>
        <begin position="8"/>
        <end position="135"/>
    </location>
</feature>
<name>A0A8H3FYU0_9LECA</name>
<protein>
    <recommendedName>
        <fullName evidence="6">MARVEL domain-containing protein</fullName>
    </recommendedName>
</protein>
<comment type="caution">
    <text evidence="7">The sequence shown here is derived from an EMBL/GenBank/DDBJ whole genome shotgun (WGS) entry which is preliminary data.</text>
</comment>
<dbReference type="OrthoDB" id="2117453at2759"/>
<dbReference type="InterPro" id="IPR008253">
    <property type="entry name" value="Marvel"/>
</dbReference>
<sequence length="162" mass="17651">MDVTDLLALGLRAAQFVFAIISLGLNGHAVHWYNTSSLSSSSPPRINFLLFTSIWTLLSLLYLTLTPRFLPSAAHKYAILALDAVTMIFWFAGWVALAVFKENLTLCWGAICHVVTAAIVFGAFEWILFLVTTVLAALHVWRTKGTGSAAPEKHTTAGVTTV</sequence>